<dbReference type="Gene3D" id="1.25.40.10">
    <property type="entry name" value="Tetratricopeptide repeat domain"/>
    <property type="match status" value="1"/>
</dbReference>
<comment type="caution">
    <text evidence="2">The sequence shown here is derived from an EMBL/GenBank/DDBJ whole genome shotgun (WGS) entry which is preliminary data.</text>
</comment>
<reference evidence="2 3" key="1">
    <citation type="submission" date="2019-05" db="EMBL/GenBank/DDBJ databases">
        <authorList>
            <person name="Qu J.-H."/>
        </authorList>
    </citation>
    <scope>NUCLEOTIDE SEQUENCE [LARGE SCALE GENOMIC DNA]</scope>
    <source>
        <strain evidence="2 3">NS28</strain>
    </source>
</reference>
<name>A0A5M8QT04_9BACT</name>
<dbReference type="RefSeq" id="WP_139012637.1">
    <property type="nucleotide sequence ID" value="NZ_VBSN01000038.1"/>
</dbReference>
<gene>
    <name evidence="2" type="ORF">FEM33_14095</name>
</gene>
<dbReference type="EMBL" id="VBSN01000038">
    <property type="protein sequence ID" value="KAA6439387.1"/>
    <property type="molecule type" value="Genomic_DNA"/>
</dbReference>
<evidence type="ECO:0000313" key="3">
    <source>
        <dbReference type="Proteomes" id="UP000323994"/>
    </source>
</evidence>
<dbReference type="OrthoDB" id="663481at2"/>
<dbReference type="InterPro" id="IPR011990">
    <property type="entry name" value="TPR-like_helical_dom_sf"/>
</dbReference>
<dbReference type="InterPro" id="IPR019734">
    <property type="entry name" value="TPR_rpt"/>
</dbReference>
<feature type="transmembrane region" description="Helical" evidence="1">
    <location>
        <begin position="93"/>
        <end position="114"/>
    </location>
</feature>
<sequence length="259" mass="29934">METHRFEQFDLYLNGKMSSEEKAYFEAELSSDTELYSTFEIYRTVELAMREKEMHLVNHSALLSSLHTLNERYFRPDSQQEEEKGVPLYSGRLARFFTGMAAAVGIILLSYFIFFTSKDSVKTLATNYYNENFMQLSQTMGNADDSLQSGIAAYNRKDYNKALSYFKSIYKSHPENSEAKKYAGLSYLAKRDYTNALKEFDELSQMQNLYSNPGTFLKAVTLLMRDNHGDRQSAKQIMEKLAGENTEGSKESREWLKSF</sequence>
<keyword evidence="1" id="KW-0812">Transmembrane</keyword>
<protein>
    <submittedName>
        <fullName evidence="2">Tetratricopeptide repeat protein</fullName>
    </submittedName>
</protein>
<accession>A0A5M8QT04</accession>
<dbReference type="AlphaFoldDB" id="A0A5M8QT04"/>
<dbReference type="Pfam" id="PF13174">
    <property type="entry name" value="TPR_6"/>
    <property type="match status" value="1"/>
</dbReference>
<evidence type="ECO:0000256" key="1">
    <source>
        <dbReference type="SAM" id="Phobius"/>
    </source>
</evidence>
<organism evidence="2 3">
    <name type="scientific">Dyadobacter flavalbus</name>
    <dbReference type="NCBI Taxonomy" id="2579942"/>
    <lineage>
        <taxon>Bacteria</taxon>
        <taxon>Pseudomonadati</taxon>
        <taxon>Bacteroidota</taxon>
        <taxon>Cytophagia</taxon>
        <taxon>Cytophagales</taxon>
        <taxon>Spirosomataceae</taxon>
        <taxon>Dyadobacter</taxon>
    </lineage>
</organism>
<dbReference type="Proteomes" id="UP000323994">
    <property type="component" value="Unassembled WGS sequence"/>
</dbReference>
<proteinExistence type="predicted"/>
<dbReference type="SUPFAM" id="SSF48452">
    <property type="entry name" value="TPR-like"/>
    <property type="match status" value="1"/>
</dbReference>
<keyword evidence="1" id="KW-1133">Transmembrane helix</keyword>
<keyword evidence="1" id="KW-0472">Membrane</keyword>
<evidence type="ECO:0000313" key="2">
    <source>
        <dbReference type="EMBL" id="KAA6439387.1"/>
    </source>
</evidence>
<keyword evidence="3" id="KW-1185">Reference proteome</keyword>